<gene>
    <name evidence="1" type="ORF">DHETER_LOCUS9461</name>
</gene>
<sequence length="184" mass="21233">MEYSNVECIICAEKKPIKYFPEITENCKHNSEICAECINIHIEKNLNNILEIKCPSYECDETLDHNDIRKLATEKLYESMSDIRFCLNSKCDSAQVHSGEHDLPIMTCPKCGSKACFTHDVPWHEGLTCSEYDQRKNNEQEVATHNYLLKETKPCPNCGVHIIKNGGCDHMTCKMPECKYEFCW</sequence>
<feature type="non-terminal residue" evidence="1">
    <location>
        <position position="184"/>
    </location>
</feature>
<keyword evidence="2" id="KW-1185">Reference proteome</keyword>
<comment type="caution">
    <text evidence="1">The sequence shown here is derived from an EMBL/GenBank/DDBJ whole genome shotgun (WGS) entry which is preliminary data.</text>
</comment>
<accession>A0ACA9NFN9</accession>
<reference evidence="1" key="1">
    <citation type="submission" date="2021-06" db="EMBL/GenBank/DDBJ databases">
        <authorList>
            <person name="Kallberg Y."/>
            <person name="Tangrot J."/>
            <person name="Rosling A."/>
        </authorList>
    </citation>
    <scope>NUCLEOTIDE SEQUENCE</scope>
    <source>
        <strain evidence="1">IL203A</strain>
    </source>
</reference>
<proteinExistence type="predicted"/>
<name>A0ACA9NFN9_9GLOM</name>
<protein>
    <submittedName>
        <fullName evidence="1">6523_t:CDS:1</fullName>
    </submittedName>
</protein>
<evidence type="ECO:0000313" key="1">
    <source>
        <dbReference type="EMBL" id="CAG8654570.1"/>
    </source>
</evidence>
<dbReference type="Proteomes" id="UP000789702">
    <property type="component" value="Unassembled WGS sequence"/>
</dbReference>
<organism evidence="1 2">
    <name type="scientific">Dentiscutata heterogama</name>
    <dbReference type="NCBI Taxonomy" id="1316150"/>
    <lineage>
        <taxon>Eukaryota</taxon>
        <taxon>Fungi</taxon>
        <taxon>Fungi incertae sedis</taxon>
        <taxon>Mucoromycota</taxon>
        <taxon>Glomeromycotina</taxon>
        <taxon>Glomeromycetes</taxon>
        <taxon>Diversisporales</taxon>
        <taxon>Gigasporaceae</taxon>
        <taxon>Dentiscutata</taxon>
    </lineage>
</organism>
<dbReference type="EMBL" id="CAJVPU010016651">
    <property type="protein sequence ID" value="CAG8654570.1"/>
    <property type="molecule type" value="Genomic_DNA"/>
</dbReference>
<evidence type="ECO:0000313" key="2">
    <source>
        <dbReference type="Proteomes" id="UP000789702"/>
    </source>
</evidence>